<feature type="domain" description="DOMON" evidence="15">
    <location>
        <begin position="564"/>
        <end position="681"/>
    </location>
</feature>
<keyword evidence="9 12" id="KW-0472">Membrane</keyword>
<dbReference type="InterPro" id="IPR017938">
    <property type="entry name" value="Riboflavin_synthase-like_b-brl"/>
</dbReference>
<dbReference type="Pfam" id="PF03351">
    <property type="entry name" value="DOMON"/>
    <property type="match status" value="1"/>
</dbReference>
<evidence type="ECO:0000256" key="11">
    <source>
        <dbReference type="PIRSR" id="PIRSR619791-2"/>
    </source>
</evidence>
<evidence type="ECO:0000256" key="1">
    <source>
        <dbReference type="ARBA" id="ARBA00004370"/>
    </source>
</evidence>
<dbReference type="Pfam" id="PF00970">
    <property type="entry name" value="FAD_binding_6"/>
    <property type="match status" value="1"/>
</dbReference>
<dbReference type="SUPFAM" id="SSF63380">
    <property type="entry name" value="Riboflavin synthase domain-like"/>
    <property type="match status" value="1"/>
</dbReference>
<evidence type="ECO:0000256" key="9">
    <source>
        <dbReference type="ARBA" id="ARBA00023136"/>
    </source>
</evidence>
<keyword evidence="11" id="KW-0479">Metal-binding</keyword>
<dbReference type="SMART" id="SM01117">
    <property type="entry name" value="Cyt-b5"/>
    <property type="match status" value="1"/>
</dbReference>
<protein>
    <submittedName>
        <fullName evidence="16">Peroxidase mlt-7</fullName>
    </submittedName>
</protein>
<dbReference type="SMART" id="SM00665">
    <property type="entry name" value="B561"/>
    <property type="match status" value="1"/>
</dbReference>
<evidence type="ECO:0000256" key="3">
    <source>
        <dbReference type="ARBA" id="ARBA00022448"/>
    </source>
</evidence>
<dbReference type="InterPro" id="IPR005018">
    <property type="entry name" value="DOMON_domain"/>
</dbReference>
<dbReference type="InterPro" id="IPR010255">
    <property type="entry name" value="Haem_peroxidase_sf"/>
</dbReference>
<feature type="transmembrane region" description="Helical" evidence="12">
    <location>
        <begin position="759"/>
        <end position="784"/>
    </location>
</feature>
<evidence type="ECO:0000259" key="15">
    <source>
        <dbReference type="PROSITE" id="PS50836"/>
    </source>
</evidence>
<dbReference type="SUPFAM" id="SSF55856">
    <property type="entry name" value="Cytochrome b5-like heme/steroid binding domain"/>
    <property type="match status" value="1"/>
</dbReference>
<dbReference type="InterPro" id="IPR019791">
    <property type="entry name" value="Haem_peroxidase_animal"/>
</dbReference>
<dbReference type="Pfam" id="PF00173">
    <property type="entry name" value="Cyt-b5"/>
    <property type="match status" value="1"/>
</dbReference>
<dbReference type="SUPFAM" id="SSF52343">
    <property type="entry name" value="Ferredoxin reductase-like, C-terminal NADP-linked domain"/>
    <property type="match status" value="1"/>
</dbReference>
<feature type="transmembrane region" description="Helical" evidence="12">
    <location>
        <begin position="833"/>
        <end position="851"/>
    </location>
</feature>
<keyword evidence="16" id="KW-0575">Peroxidase</keyword>
<evidence type="ECO:0000256" key="4">
    <source>
        <dbReference type="ARBA" id="ARBA00022525"/>
    </source>
</evidence>
<dbReference type="Gene3D" id="2.40.30.10">
    <property type="entry name" value="Translation factors"/>
    <property type="match status" value="1"/>
</dbReference>
<dbReference type="GO" id="GO:0005576">
    <property type="term" value="C:extracellular region"/>
    <property type="evidence" value="ECO:0007669"/>
    <property type="project" value="UniProtKB-SubCell"/>
</dbReference>
<name>A0AAD5U740_9FUNG</name>
<feature type="signal peptide" evidence="13">
    <location>
        <begin position="1"/>
        <end position="18"/>
    </location>
</feature>
<dbReference type="SUPFAM" id="SSF48113">
    <property type="entry name" value="Heme-dependent peroxidases"/>
    <property type="match status" value="1"/>
</dbReference>
<organism evidence="16 17">
    <name type="scientific">Clydaea vesicula</name>
    <dbReference type="NCBI Taxonomy" id="447962"/>
    <lineage>
        <taxon>Eukaryota</taxon>
        <taxon>Fungi</taxon>
        <taxon>Fungi incertae sedis</taxon>
        <taxon>Chytridiomycota</taxon>
        <taxon>Chytridiomycota incertae sedis</taxon>
        <taxon>Chytridiomycetes</taxon>
        <taxon>Lobulomycetales</taxon>
        <taxon>Lobulomycetaceae</taxon>
        <taxon>Clydaea</taxon>
    </lineage>
</organism>
<comment type="caution">
    <text evidence="16">The sequence shown here is derived from an EMBL/GenBank/DDBJ whole genome shotgun (WGS) entry which is preliminary data.</text>
</comment>
<evidence type="ECO:0000313" key="17">
    <source>
        <dbReference type="Proteomes" id="UP001211065"/>
    </source>
</evidence>
<keyword evidence="11" id="KW-0349">Heme</keyword>
<dbReference type="InterPro" id="IPR008333">
    <property type="entry name" value="Cbr1-like_FAD-bd_dom"/>
</dbReference>
<keyword evidence="13" id="KW-0732">Signal</keyword>
<dbReference type="GO" id="GO:0046872">
    <property type="term" value="F:metal ion binding"/>
    <property type="evidence" value="ECO:0007669"/>
    <property type="project" value="UniProtKB-KW"/>
</dbReference>
<feature type="transmembrane region" description="Helical" evidence="12">
    <location>
        <begin position="790"/>
        <end position="813"/>
    </location>
</feature>
<dbReference type="GO" id="GO:0020037">
    <property type="term" value="F:heme binding"/>
    <property type="evidence" value="ECO:0007669"/>
    <property type="project" value="InterPro"/>
</dbReference>
<dbReference type="InterPro" id="IPR006593">
    <property type="entry name" value="Cyt_b561/ferric_Rdtase_TM"/>
</dbReference>
<keyword evidence="4" id="KW-0964">Secreted</keyword>
<dbReference type="EMBL" id="JADGJW010000028">
    <property type="protein sequence ID" value="KAJ3226813.1"/>
    <property type="molecule type" value="Genomic_DNA"/>
</dbReference>
<dbReference type="SMART" id="SM00664">
    <property type="entry name" value="DoH"/>
    <property type="match status" value="1"/>
</dbReference>
<feature type="binding site" description="axial binding residue" evidence="11">
    <location>
        <position position="324"/>
    </location>
    <ligand>
        <name>heme b</name>
        <dbReference type="ChEBI" id="CHEBI:60344"/>
    </ligand>
    <ligandPart>
        <name>Fe</name>
        <dbReference type="ChEBI" id="CHEBI:18248"/>
    </ligandPart>
</feature>
<keyword evidence="8" id="KW-0560">Oxidoreductase</keyword>
<dbReference type="PROSITE" id="PS50836">
    <property type="entry name" value="DOMON"/>
    <property type="match status" value="1"/>
</dbReference>
<feature type="transmembrane region" description="Helical" evidence="12">
    <location>
        <begin position="725"/>
        <end position="747"/>
    </location>
</feature>
<dbReference type="CDD" id="cd06183">
    <property type="entry name" value="cyt_b5_reduct_like"/>
    <property type="match status" value="1"/>
</dbReference>
<dbReference type="InterPro" id="IPR001433">
    <property type="entry name" value="OxRdtase_FAD/NAD-bd"/>
</dbReference>
<evidence type="ECO:0000259" key="14">
    <source>
        <dbReference type="PROSITE" id="PS50255"/>
    </source>
</evidence>
<proteinExistence type="predicted"/>
<evidence type="ECO:0000313" key="16">
    <source>
        <dbReference type="EMBL" id="KAJ3226813.1"/>
    </source>
</evidence>
<dbReference type="Proteomes" id="UP001211065">
    <property type="component" value="Unassembled WGS sequence"/>
</dbReference>
<keyword evidence="10" id="KW-0325">Glycoprotein</keyword>
<dbReference type="CDD" id="cd08760">
    <property type="entry name" value="Cyt_b561_FRRS1_like"/>
    <property type="match status" value="1"/>
</dbReference>
<keyword evidence="6" id="KW-0249">Electron transport</keyword>
<dbReference type="Gene3D" id="1.10.640.10">
    <property type="entry name" value="Haem peroxidase domain superfamily, animal type"/>
    <property type="match status" value="1"/>
</dbReference>
<accession>A0AAD5U740</accession>
<dbReference type="Gene3D" id="3.10.120.10">
    <property type="entry name" value="Cytochrome b5-like heme/steroid binding domain"/>
    <property type="match status" value="1"/>
</dbReference>
<dbReference type="CDD" id="cd09631">
    <property type="entry name" value="DOMON_DOH"/>
    <property type="match status" value="1"/>
</dbReference>
<dbReference type="PANTHER" id="PTHR11475">
    <property type="entry name" value="OXIDASE/PEROXIDASE"/>
    <property type="match status" value="1"/>
</dbReference>
<dbReference type="PROSITE" id="PS50255">
    <property type="entry name" value="CYTOCHROME_B5_2"/>
    <property type="match status" value="1"/>
</dbReference>
<feature type="chain" id="PRO_5042120848" evidence="13">
    <location>
        <begin position="19"/>
        <end position="2073"/>
    </location>
</feature>
<keyword evidence="17" id="KW-1185">Reference proteome</keyword>
<dbReference type="InterPro" id="IPR001199">
    <property type="entry name" value="Cyt_B5-like_heme/steroid-bd"/>
</dbReference>
<gene>
    <name evidence="16" type="primary">MLT-7_1</name>
    <name evidence="16" type="ORF">HK099_004082</name>
</gene>
<evidence type="ECO:0000256" key="10">
    <source>
        <dbReference type="ARBA" id="ARBA00023180"/>
    </source>
</evidence>
<reference evidence="16" key="1">
    <citation type="submission" date="2020-05" db="EMBL/GenBank/DDBJ databases">
        <title>Phylogenomic resolution of chytrid fungi.</title>
        <authorList>
            <person name="Stajich J.E."/>
            <person name="Amses K."/>
            <person name="Simmons R."/>
            <person name="Seto K."/>
            <person name="Myers J."/>
            <person name="Bonds A."/>
            <person name="Quandt C.A."/>
            <person name="Barry K."/>
            <person name="Liu P."/>
            <person name="Grigoriev I."/>
            <person name="Longcore J.E."/>
            <person name="James T.Y."/>
        </authorList>
    </citation>
    <scope>NUCLEOTIDE SEQUENCE</scope>
    <source>
        <strain evidence="16">JEL0476</strain>
    </source>
</reference>
<dbReference type="Gene3D" id="3.40.50.80">
    <property type="entry name" value="Nucleotide-binding domain of ferredoxin-NADP reductase (FNR) module"/>
    <property type="match status" value="1"/>
</dbReference>
<keyword evidence="11" id="KW-0408">Iron</keyword>
<dbReference type="GO" id="GO:0006979">
    <property type="term" value="P:response to oxidative stress"/>
    <property type="evidence" value="ECO:0007669"/>
    <property type="project" value="InterPro"/>
</dbReference>
<dbReference type="InterPro" id="IPR045266">
    <property type="entry name" value="DOH_DOMON"/>
</dbReference>
<dbReference type="Pfam" id="PF00175">
    <property type="entry name" value="NAD_binding_1"/>
    <property type="match status" value="1"/>
</dbReference>
<dbReference type="PANTHER" id="PTHR11475:SF4">
    <property type="entry name" value="CHORION PEROXIDASE"/>
    <property type="match status" value="1"/>
</dbReference>
<evidence type="ECO:0000256" key="5">
    <source>
        <dbReference type="ARBA" id="ARBA00022692"/>
    </source>
</evidence>
<dbReference type="InterPro" id="IPR039261">
    <property type="entry name" value="FNR_nucleotide-bd"/>
</dbReference>
<feature type="domain" description="Cytochrome b5 heme-binding" evidence="14">
    <location>
        <begin position="888"/>
        <end position="982"/>
    </location>
</feature>
<dbReference type="InterPro" id="IPR036400">
    <property type="entry name" value="Cyt_B5-like_heme/steroid_sf"/>
</dbReference>
<keyword evidence="5 12" id="KW-0812">Transmembrane</keyword>
<dbReference type="Pfam" id="PF03098">
    <property type="entry name" value="An_peroxidase"/>
    <property type="match status" value="1"/>
</dbReference>
<evidence type="ECO:0000256" key="12">
    <source>
        <dbReference type="SAM" id="Phobius"/>
    </source>
</evidence>
<evidence type="ECO:0000256" key="6">
    <source>
        <dbReference type="ARBA" id="ARBA00022982"/>
    </source>
</evidence>
<dbReference type="Gene3D" id="1.20.120.1770">
    <property type="match status" value="1"/>
</dbReference>
<evidence type="ECO:0000256" key="2">
    <source>
        <dbReference type="ARBA" id="ARBA00004613"/>
    </source>
</evidence>
<keyword evidence="7 12" id="KW-1133">Transmembrane helix</keyword>
<dbReference type="GO" id="GO:0004601">
    <property type="term" value="F:peroxidase activity"/>
    <property type="evidence" value="ECO:0007669"/>
    <property type="project" value="UniProtKB-KW"/>
</dbReference>
<evidence type="ECO:0000256" key="13">
    <source>
        <dbReference type="SAM" id="SignalP"/>
    </source>
</evidence>
<dbReference type="PROSITE" id="PS50292">
    <property type="entry name" value="PEROXIDASE_3"/>
    <property type="match status" value="1"/>
</dbReference>
<evidence type="ECO:0000256" key="7">
    <source>
        <dbReference type="ARBA" id="ARBA00022989"/>
    </source>
</evidence>
<dbReference type="InterPro" id="IPR037120">
    <property type="entry name" value="Haem_peroxidase_sf_animal"/>
</dbReference>
<keyword evidence="3" id="KW-0813">Transport</keyword>
<comment type="subcellular location">
    <subcellularLocation>
        <location evidence="1">Membrane</location>
    </subcellularLocation>
    <subcellularLocation>
        <location evidence="2">Secreted</location>
    </subcellularLocation>
</comment>
<sequence>MKNFFILLLCSHISTILSLQIPYKNSEIASYNCTGCNEEHPNYGASGEYNLWKTPPRLTDTDPESLVSNLSSARLLSNLLNNVQETSYTEKFISELLPQWGLQLHLDISLTNRNSSVSDDIKVPKGDLTFDPNGSGNETIPFSRTVRFGETNGKINLENTFTPFIDVSEIYGNGNYFGNKIEDVRLFKDGLLKSLHNETGEFPLVGNNEFIWSVPNTNVVPVRNIEIFEFTLIFKSSNIFATLFLREHNRKARNLKKCYNETWTDEEIFQKSRRWTIAVKQKITYEQYLPILLGSPLEQYVGYNSSVNPAIDTFFSTAAMRYGHSAVNTIIYRINENNSPYSGGHLLLRDVVYKNYADILRSGIEVYLRGAILQPEQVVDLNYVEDLRSSLPFNNPYGFDLLAVTLQRARDIGLCTYNEARKAFGLPVVTEWSDLTTNIELQEILKKEYKNVNNIEAFIGSKLLSSGLIENDGVGTIGPLFRASIGEQFTRIRDGDPYFYLSGILDEEDTQDLKRMTLGSLINLNTIIKNFPDNPFILETETVNTFSDNSRKATKIPYKVSFTMDYLLDWSVSEGSITFTVTTNYTTGWFAFGLGKTMNDMDIYFFTKNNGSWNILNAHSQFVGFVDFNEISNINNFKNINPESKDGPVSLQFSRPLVSSTISPTFKDIVNGTQYLSFAYNLNGYNLQYHGPSQRGNLEVDFLKLKQSIIEVVSVSVSSSRVNTLIMHGVLMFISFGFLYPAGIYVARYHTNLRTWLDIHQALMSIVTSNTVVIAITALVTNAFSGGLTAHSICGLVMIGTIVFVSLTGFMSFKISTRFTIKYTLFLRNIHKIIGFGMYFLGVGKGITNIYEIDFFLVVNGYLGCRDLAVLADLHEGLPLAYLLEENHQMVLIRQVRTYRNEINVRVESGAKWIIIYDTLYDVQKVFDRHPGGKSILLEVTGIDATNYFEGFQTGSKNSQLFHKHSRLARFMLEKLAVGKIALMDEEKSDLDLSRPTLIADEEKGFSKKLIFSEKFVKLYRTSIKKKFLTVEFYRDLESKTLLTEGNSKRPVYSFIFSFPDQNSTLKIKPGEYFNFRYITSTGAVITRSYCPINCINQGSIEFMIKMYDGDMTRHLLACNSINLRGPLSGVPLLCHETEDGCWDNLGLIAGGTGLTPCLQLINYHLLNSKRDATTNMLNSKIHLLNVNNTYNDIFAKQLLSDCIKKSGGSLQITQLLKVADHNYEGLVGDIDSEIVKATMPLSENKTCIVVSGPASFTNLVEKRMSELSLSPVSSTTQLTLLELYPKDEQLFSLLVKLKPIQQNFILKKKKKATVIGKVIGKIFKTNDKENFNNAVLPESQNFTEEEIQIVNLVKNLYFEMQQELEKLQDISDYGESDLPKKKSLQKRISLSPDQIQHHKISKTQTIKDVLNLIHRLEKIFNKFQNHLDLVDPLLVIYTATIEKYWNVTRKAHCSHWKFLPIIYIQPNSVTRQKICLQKHKVDERFDFRCVQINNKEVVAGTSEHPLHDFTLLKEIQTEKSKYQAVLTASYPYVQPTSTDPAMVLKEKVLVSDPNNDGYFVVVNKGIAVGATVDGSGSGFAPRLASNIILATVNQMIDELLNLLTPSTVTERSTQLDSNDDVRENNCKKTSVDSTLNSLSSHVIFQWLQKLIVKSHQNCKNVQEAGSTTASFFVILKLENKQHDFEYVCCFAVTGDVEVQLFQHKTKEWVSLLKEPTSTEKARIDTSSTPGGLGGHHGDQKRLYGMHFWSEEDWGRPTSQKATSPTIADIKQQPRRVSKSGLRCKGNNLHFGQVLLTREDIVLFSTDGLGDCIDPPQLFRTPNSAQAFANSIGIPFMEQVELKTTLDSILAMPDYTEPELDKRPAFKKEPDEVNLDPKENWLEFTRKIPEAAIKIKNLKQIILNIVLNENITYFNNNLYQPYDLFEESSDQSNSTENIKSDRTYNRTSQDFTNCNINYNSASRRRKERENNNSPVAIIEKLTEFAKFVTSGERELYESHHSYLKETTWGKKNILDTAKENFCVNNPSPSNVCEKTIEENKSKYMKLKYLKPFLVPFAKMDHIAIQVISPTIID</sequence>
<evidence type="ECO:0000256" key="8">
    <source>
        <dbReference type="ARBA" id="ARBA00023002"/>
    </source>
</evidence>
<dbReference type="GO" id="GO:0016020">
    <property type="term" value="C:membrane"/>
    <property type="evidence" value="ECO:0007669"/>
    <property type="project" value="UniProtKB-SubCell"/>
</dbReference>